<keyword evidence="6" id="KW-1185">Reference proteome</keyword>
<proteinExistence type="predicted"/>
<dbReference type="Gene3D" id="3.40.50.300">
    <property type="entry name" value="P-loop containing nucleotide triphosphate hydrolases"/>
    <property type="match status" value="1"/>
</dbReference>
<dbReference type="EMBL" id="BAABID010000008">
    <property type="protein sequence ID" value="GAA4728403.1"/>
    <property type="molecule type" value="Genomic_DNA"/>
</dbReference>
<dbReference type="InterPro" id="IPR000792">
    <property type="entry name" value="Tscrpt_reg_LuxR_C"/>
</dbReference>
<dbReference type="InterPro" id="IPR036388">
    <property type="entry name" value="WH-like_DNA-bd_sf"/>
</dbReference>
<feature type="domain" description="HTH luxR-type" evidence="4">
    <location>
        <begin position="822"/>
        <end position="887"/>
    </location>
</feature>
<accession>A0ABP8YH99</accession>
<keyword evidence="3" id="KW-0804">Transcription</keyword>
<dbReference type="SUPFAM" id="SSF52540">
    <property type="entry name" value="P-loop containing nucleoside triphosphate hydrolases"/>
    <property type="match status" value="1"/>
</dbReference>
<dbReference type="InterPro" id="IPR016032">
    <property type="entry name" value="Sig_transdc_resp-reg_C-effctor"/>
</dbReference>
<gene>
    <name evidence="5" type="ORF">GCM10023216_19660</name>
</gene>
<evidence type="ECO:0000256" key="1">
    <source>
        <dbReference type="ARBA" id="ARBA00023015"/>
    </source>
</evidence>
<dbReference type="Gene3D" id="1.10.10.10">
    <property type="entry name" value="Winged helix-like DNA-binding domain superfamily/Winged helix DNA-binding domain"/>
    <property type="match status" value="1"/>
</dbReference>
<evidence type="ECO:0000313" key="5">
    <source>
        <dbReference type="EMBL" id="GAA4728403.1"/>
    </source>
</evidence>
<keyword evidence="1" id="KW-0805">Transcription regulation</keyword>
<dbReference type="PANTHER" id="PTHR44688:SF16">
    <property type="entry name" value="DNA-BINDING TRANSCRIPTIONAL ACTIVATOR DEVR_DOSR"/>
    <property type="match status" value="1"/>
</dbReference>
<dbReference type="CDD" id="cd06170">
    <property type="entry name" value="LuxR_C_like"/>
    <property type="match status" value="1"/>
</dbReference>
<comment type="caution">
    <text evidence="5">The sequence shown here is derived from an EMBL/GenBank/DDBJ whole genome shotgun (WGS) entry which is preliminary data.</text>
</comment>
<dbReference type="PANTHER" id="PTHR44688">
    <property type="entry name" value="DNA-BINDING TRANSCRIPTIONAL ACTIVATOR DEVR_DOSR"/>
    <property type="match status" value="1"/>
</dbReference>
<dbReference type="SMART" id="SM00421">
    <property type="entry name" value="HTH_LUXR"/>
    <property type="match status" value="1"/>
</dbReference>
<evidence type="ECO:0000256" key="2">
    <source>
        <dbReference type="ARBA" id="ARBA00023125"/>
    </source>
</evidence>
<dbReference type="RefSeq" id="WP_172149980.1">
    <property type="nucleotide sequence ID" value="NZ_BAABID010000008.1"/>
</dbReference>
<organism evidence="5 6">
    <name type="scientific">Isoptericola chiayiensis</name>
    <dbReference type="NCBI Taxonomy" id="579446"/>
    <lineage>
        <taxon>Bacteria</taxon>
        <taxon>Bacillati</taxon>
        <taxon>Actinomycetota</taxon>
        <taxon>Actinomycetes</taxon>
        <taxon>Micrococcales</taxon>
        <taxon>Promicromonosporaceae</taxon>
        <taxon>Isoptericola</taxon>
    </lineage>
</organism>
<evidence type="ECO:0000259" key="4">
    <source>
        <dbReference type="PROSITE" id="PS50043"/>
    </source>
</evidence>
<evidence type="ECO:0000313" key="6">
    <source>
        <dbReference type="Proteomes" id="UP001500956"/>
    </source>
</evidence>
<sequence>MRDLSGVPRLPPWLAARPRLLSRLDDGAPLAVLRGAGGSGKTTLLAQWVTAHDGGDEAVVWITLDAQIRSRAGFWVHALSRLHRAGLVDDGTFYRELVAVADAAASVRDAITRSLSSAPPVLLVLDDFASAGDFWDDVGLDLLAVLQRVRTARCAVAGRFPTVLEGPAARRTLGAVVLADDDLALTVDEARAVVASSDVPLDDSAVDLLLRSTARRSVLELRYALDVLAGLPASAPQTPGRPLTAAQAAEALAAGVRQDLSARVRDPHLLELLGAVSLAPYADAALAQRLERVVTAPADPETAVDPLATLGRLGLGYWATQPNGTPVLRLSDQVRAVAAARFAETNPTLVPRVLDTAAHWLWEQRHDAATAVEYALRAGDLGFADHLLVRVFPLPPQESARLARMLLAMPAAQVRSQPFLAMFLALVLNARPGTQRRATEFLAAAVQASHQRIASAPAAERVVLYGLETAAWRLLGQRTRMLDTARRAVRELSLAREDDDLDGAPSIDSAAALAVSQAATSLFFGDDLPAAREAYDALTALSAERDWPHLANVAACGRAMADVLDGRFVAARAELAVVQPDAWPTGWVDGYQGAFRSIAQAWVHIDDGDAAAALAELEPLAPHLDTLEHWEFAGAAGAVARALQGHASEAERRLAQLRRERVRPTTLPSVVGRLGAMRTILRLATGAAREESRQRLRGRGQAADSALRSIIAAARGQEEDAVALLAQAQGAIGTPLQDALVAVAGVTVAQRTDAAVSATAFGTTLAALVDQHGIHWPVTLLAEEDRAGVLAALEQDGAQDAATTLALAFTRVPAIVDGRLWQRAQAPALTPREREVLHALAGTDSRTEIAAELVVSVNTVKAQLRTLYAKLGARTRAEALTRAVDLGLLEDVDA</sequence>
<dbReference type="SUPFAM" id="SSF46894">
    <property type="entry name" value="C-terminal effector domain of the bipartite response regulators"/>
    <property type="match status" value="1"/>
</dbReference>
<reference evidence="6" key="1">
    <citation type="journal article" date="2019" name="Int. J. Syst. Evol. Microbiol.">
        <title>The Global Catalogue of Microorganisms (GCM) 10K type strain sequencing project: providing services to taxonomists for standard genome sequencing and annotation.</title>
        <authorList>
            <consortium name="The Broad Institute Genomics Platform"/>
            <consortium name="The Broad Institute Genome Sequencing Center for Infectious Disease"/>
            <person name="Wu L."/>
            <person name="Ma J."/>
        </authorList>
    </citation>
    <scope>NUCLEOTIDE SEQUENCE [LARGE SCALE GENOMIC DNA]</scope>
    <source>
        <strain evidence="6">JCM 18063</strain>
    </source>
</reference>
<dbReference type="InterPro" id="IPR027417">
    <property type="entry name" value="P-loop_NTPase"/>
</dbReference>
<keyword evidence="2" id="KW-0238">DNA-binding</keyword>
<dbReference type="PROSITE" id="PS50043">
    <property type="entry name" value="HTH_LUXR_2"/>
    <property type="match status" value="1"/>
</dbReference>
<dbReference type="Pfam" id="PF00196">
    <property type="entry name" value="GerE"/>
    <property type="match status" value="1"/>
</dbReference>
<name>A0ABP8YH99_9MICO</name>
<evidence type="ECO:0000256" key="3">
    <source>
        <dbReference type="ARBA" id="ARBA00023163"/>
    </source>
</evidence>
<protein>
    <recommendedName>
        <fullName evidence="4">HTH luxR-type domain-containing protein</fullName>
    </recommendedName>
</protein>
<dbReference type="Proteomes" id="UP001500956">
    <property type="component" value="Unassembled WGS sequence"/>
</dbReference>